<dbReference type="EMBL" id="PUHZ01000003">
    <property type="protein sequence ID" value="PQO47870.1"/>
    <property type="molecule type" value="Genomic_DNA"/>
</dbReference>
<accession>A0A2S8GTY6</accession>
<feature type="region of interest" description="Disordered" evidence="1">
    <location>
        <begin position="88"/>
        <end position="121"/>
    </location>
</feature>
<evidence type="ECO:0000313" key="2">
    <source>
        <dbReference type="EMBL" id="PQO47870.1"/>
    </source>
</evidence>
<organism evidence="2 3">
    <name type="scientific">Blastopirellula marina</name>
    <dbReference type="NCBI Taxonomy" id="124"/>
    <lineage>
        <taxon>Bacteria</taxon>
        <taxon>Pseudomonadati</taxon>
        <taxon>Planctomycetota</taxon>
        <taxon>Planctomycetia</taxon>
        <taxon>Pirellulales</taxon>
        <taxon>Pirellulaceae</taxon>
        <taxon>Blastopirellula</taxon>
    </lineage>
</organism>
<reference evidence="2 3" key="1">
    <citation type="submission" date="2018-02" db="EMBL/GenBank/DDBJ databases">
        <title>Comparative genomes isolates from brazilian mangrove.</title>
        <authorList>
            <person name="Araujo J.E."/>
            <person name="Taketani R.G."/>
            <person name="Silva M.C.P."/>
            <person name="Loureco M.V."/>
            <person name="Andreote F.D."/>
        </authorList>
    </citation>
    <scope>NUCLEOTIDE SEQUENCE [LARGE SCALE GENOMIC DNA]</scope>
    <source>
        <strain evidence="2 3">Nap-Phe MGV</strain>
    </source>
</reference>
<feature type="compositionally biased region" description="Basic and acidic residues" evidence="1">
    <location>
        <begin position="94"/>
        <end position="103"/>
    </location>
</feature>
<gene>
    <name evidence="2" type="ORF">C5Y93_02185</name>
</gene>
<dbReference type="Proteomes" id="UP000237819">
    <property type="component" value="Unassembled WGS sequence"/>
</dbReference>
<comment type="caution">
    <text evidence="2">The sequence shown here is derived from an EMBL/GenBank/DDBJ whole genome shotgun (WGS) entry which is preliminary data.</text>
</comment>
<proteinExistence type="predicted"/>
<dbReference type="AlphaFoldDB" id="A0A2S8GTY6"/>
<name>A0A2S8GTY6_9BACT</name>
<protein>
    <submittedName>
        <fullName evidence="2">Uncharacterized protein</fullName>
    </submittedName>
</protein>
<evidence type="ECO:0000256" key="1">
    <source>
        <dbReference type="SAM" id="MobiDB-lite"/>
    </source>
</evidence>
<evidence type="ECO:0000313" key="3">
    <source>
        <dbReference type="Proteomes" id="UP000237819"/>
    </source>
</evidence>
<sequence length="121" mass="12946">MLVPALLAVAVLGCSQSSQQERIIPLKASASLLEARALLENYANGSPVTSEADSFDVLVEGVRKEDPKAANTLSEVFKKIKENPGARKGIAKKALKELPEAEPRPPAGNQYPTEEESSSEE</sequence>